<dbReference type="GO" id="GO:0098797">
    <property type="term" value="C:plasma membrane protein complex"/>
    <property type="evidence" value="ECO:0007669"/>
    <property type="project" value="TreeGrafter"/>
</dbReference>
<evidence type="ECO:0000256" key="6">
    <source>
        <dbReference type="ARBA" id="ARBA00022692"/>
    </source>
</evidence>
<dbReference type="GO" id="GO:0055085">
    <property type="term" value="P:transmembrane transport"/>
    <property type="evidence" value="ECO:0007669"/>
    <property type="project" value="InterPro"/>
</dbReference>
<dbReference type="PANTHER" id="PTHR33446">
    <property type="entry name" value="PROTEIN TONB-RELATED"/>
    <property type="match status" value="1"/>
</dbReference>
<evidence type="ECO:0000313" key="14">
    <source>
        <dbReference type="Proteomes" id="UP000184212"/>
    </source>
</evidence>
<evidence type="ECO:0000256" key="1">
    <source>
        <dbReference type="ARBA" id="ARBA00004383"/>
    </source>
</evidence>
<evidence type="ECO:0000313" key="13">
    <source>
        <dbReference type="EMBL" id="SHH62070.1"/>
    </source>
</evidence>
<dbReference type="InterPro" id="IPR037682">
    <property type="entry name" value="TonB_C"/>
</dbReference>
<dbReference type="InterPro" id="IPR003538">
    <property type="entry name" value="TonB"/>
</dbReference>
<keyword evidence="7" id="KW-0653">Protein transport</keyword>
<dbReference type="GO" id="GO:0030288">
    <property type="term" value="C:outer membrane-bounded periplasmic space"/>
    <property type="evidence" value="ECO:0007669"/>
    <property type="project" value="InterPro"/>
</dbReference>
<dbReference type="Gene3D" id="3.30.1150.10">
    <property type="match status" value="1"/>
</dbReference>
<sequence>MRIENAEIQSMNDLVFENRNKAYGAYSIRQAYANNVQKALLFVLAALAAALIVTLFFHGEPMLVDTKPNTGIVWNDFPQFKLTPQKRAPSAPVRRAQSNVAPTVSTHRDPEEVKEQQTDATSGTADGPLVGEEPTDPGAIETKTEVVSIAPPETHSDPLTWVKAMPQFDGGPEALARYMRKNLKYPAIARRMTVEGAVFVSFVVNTDGRVIDVKVIKGIMKECDEEAVRVVQNMPPWIAGHQDNTPVMVRMVLPIRFQLSH</sequence>
<feature type="transmembrane region" description="Helical" evidence="11">
    <location>
        <begin position="39"/>
        <end position="59"/>
    </location>
</feature>
<comment type="similarity">
    <text evidence="2">Belongs to the TonB family.</text>
</comment>
<keyword evidence="6 11" id="KW-0812">Transmembrane</keyword>
<evidence type="ECO:0000256" key="5">
    <source>
        <dbReference type="ARBA" id="ARBA00022519"/>
    </source>
</evidence>
<evidence type="ECO:0000256" key="11">
    <source>
        <dbReference type="SAM" id="Phobius"/>
    </source>
</evidence>
<dbReference type="NCBIfam" id="TIGR01352">
    <property type="entry name" value="tonB_Cterm"/>
    <property type="match status" value="1"/>
</dbReference>
<dbReference type="STRING" id="947013.SAMN04488109_4675"/>
<evidence type="ECO:0000256" key="8">
    <source>
        <dbReference type="ARBA" id="ARBA00022989"/>
    </source>
</evidence>
<dbReference type="AlphaFoldDB" id="A0A1M5UGM1"/>
<keyword evidence="5" id="KW-0997">Cell inner membrane</keyword>
<evidence type="ECO:0000256" key="3">
    <source>
        <dbReference type="ARBA" id="ARBA00022448"/>
    </source>
</evidence>
<dbReference type="InterPro" id="IPR051045">
    <property type="entry name" value="TonB-dependent_transducer"/>
</dbReference>
<dbReference type="EMBL" id="FQWQ01000003">
    <property type="protein sequence ID" value="SHH62070.1"/>
    <property type="molecule type" value="Genomic_DNA"/>
</dbReference>
<name>A0A1M5UGM1_9BACT</name>
<evidence type="ECO:0000256" key="9">
    <source>
        <dbReference type="ARBA" id="ARBA00023136"/>
    </source>
</evidence>
<dbReference type="RefSeq" id="WP_073138823.1">
    <property type="nucleotide sequence ID" value="NZ_FQWQ01000003.1"/>
</dbReference>
<keyword evidence="8 11" id="KW-1133">Transmembrane helix</keyword>
<gene>
    <name evidence="13" type="ORF">SAMN04488109_4675</name>
</gene>
<dbReference type="GO" id="GO:0031992">
    <property type="term" value="F:energy transducer activity"/>
    <property type="evidence" value="ECO:0007669"/>
    <property type="project" value="InterPro"/>
</dbReference>
<dbReference type="SUPFAM" id="SSF74653">
    <property type="entry name" value="TolA/TonB C-terminal domain"/>
    <property type="match status" value="1"/>
</dbReference>
<evidence type="ECO:0000256" key="10">
    <source>
        <dbReference type="SAM" id="MobiDB-lite"/>
    </source>
</evidence>
<dbReference type="PROSITE" id="PS52015">
    <property type="entry name" value="TONB_CTD"/>
    <property type="match status" value="1"/>
</dbReference>
<reference evidence="13 14" key="1">
    <citation type="submission" date="2016-11" db="EMBL/GenBank/DDBJ databases">
        <authorList>
            <person name="Jaros S."/>
            <person name="Januszkiewicz K."/>
            <person name="Wedrychowicz H."/>
        </authorList>
    </citation>
    <scope>NUCLEOTIDE SEQUENCE [LARGE SCALE GENOMIC DNA]</scope>
    <source>
        <strain evidence="13 14">DSM 24574</strain>
    </source>
</reference>
<organism evidence="13 14">
    <name type="scientific">Chryseolinea serpens</name>
    <dbReference type="NCBI Taxonomy" id="947013"/>
    <lineage>
        <taxon>Bacteria</taxon>
        <taxon>Pseudomonadati</taxon>
        <taxon>Bacteroidota</taxon>
        <taxon>Cytophagia</taxon>
        <taxon>Cytophagales</taxon>
        <taxon>Fulvivirgaceae</taxon>
        <taxon>Chryseolinea</taxon>
    </lineage>
</organism>
<feature type="domain" description="TonB C-terminal" evidence="12">
    <location>
        <begin position="170"/>
        <end position="261"/>
    </location>
</feature>
<dbReference type="InterPro" id="IPR006260">
    <property type="entry name" value="TonB/TolA_C"/>
</dbReference>
<feature type="compositionally biased region" description="Polar residues" evidence="10">
    <location>
        <begin position="96"/>
        <end position="105"/>
    </location>
</feature>
<dbReference type="GO" id="GO:0015891">
    <property type="term" value="P:siderophore transport"/>
    <property type="evidence" value="ECO:0007669"/>
    <property type="project" value="InterPro"/>
</dbReference>
<dbReference type="OrthoDB" id="1039448at2"/>
<dbReference type="Proteomes" id="UP000184212">
    <property type="component" value="Unassembled WGS sequence"/>
</dbReference>
<evidence type="ECO:0000256" key="4">
    <source>
        <dbReference type="ARBA" id="ARBA00022475"/>
    </source>
</evidence>
<protein>
    <submittedName>
        <fullName evidence="13">Protein TonB</fullName>
    </submittedName>
</protein>
<proteinExistence type="inferred from homology"/>
<keyword evidence="4" id="KW-1003">Cell membrane</keyword>
<keyword evidence="14" id="KW-1185">Reference proteome</keyword>
<dbReference type="PANTHER" id="PTHR33446:SF2">
    <property type="entry name" value="PROTEIN TONB"/>
    <property type="match status" value="1"/>
</dbReference>
<feature type="compositionally biased region" description="Basic and acidic residues" evidence="10">
    <location>
        <begin position="106"/>
        <end position="117"/>
    </location>
</feature>
<evidence type="ECO:0000256" key="7">
    <source>
        <dbReference type="ARBA" id="ARBA00022927"/>
    </source>
</evidence>
<comment type="subcellular location">
    <subcellularLocation>
        <location evidence="1">Cell inner membrane</location>
        <topology evidence="1">Single-pass membrane protein</topology>
        <orientation evidence="1">Periplasmic side</orientation>
    </subcellularLocation>
</comment>
<dbReference type="Pfam" id="PF03544">
    <property type="entry name" value="TonB_C"/>
    <property type="match status" value="1"/>
</dbReference>
<dbReference type="PRINTS" id="PR01374">
    <property type="entry name" value="TONBPROTEIN"/>
</dbReference>
<keyword evidence="9 11" id="KW-0472">Membrane</keyword>
<accession>A0A1M5UGM1</accession>
<evidence type="ECO:0000256" key="2">
    <source>
        <dbReference type="ARBA" id="ARBA00006555"/>
    </source>
</evidence>
<dbReference type="GO" id="GO:0015031">
    <property type="term" value="P:protein transport"/>
    <property type="evidence" value="ECO:0007669"/>
    <property type="project" value="UniProtKB-KW"/>
</dbReference>
<feature type="region of interest" description="Disordered" evidence="10">
    <location>
        <begin position="84"/>
        <end position="137"/>
    </location>
</feature>
<keyword evidence="3" id="KW-0813">Transport</keyword>
<evidence type="ECO:0000259" key="12">
    <source>
        <dbReference type="PROSITE" id="PS52015"/>
    </source>
</evidence>